<feature type="domain" description="RNase III" evidence="11">
    <location>
        <begin position="4"/>
        <end position="133"/>
    </location>
</feature>
<dbReference type="InterPro" id="IPR036389">
    <property type="entry name" value="RNase_III_sf"/>
</dbReference>
<dbReference type="Gene3D" id="1.10.1520.10">
    <property type="entry name" value="Ribonuclease III domain"/>
    <property type="match status" value="1"/>
</dbReference>
<dbReference type="GO" id="GO:0008033">
    <property type="term" value="P:tRNA processing"/>
    <property type="evidence" value="ECO:0007669"/>
    <property type="project" value="UniProtKB-KW"/>
</dbReference>
<evidence type="ECO:0000259" key="11">
    <source>
        <dbReference type="PROSITE" id="PS50142"/>
    </source>
</evidence>
<keyword evidence="9" id="KW-0963">Cytoplasm</keyword>
<comment type="subcellular location">
    <subcellularLocation>
        <location evidence="9">Cytoplasm</location>
    </subcellularLocation>
</comment>
<dbReference type="PROSITE" id="PS50142">
    <property type="entry name" value="RNASE_3_2"/>
    <property type="match status" value="1"/>
</dbReference>
<evidence type="ECO:0000256" key="2">
    <source>
        <dbReference type="ARBA" id="ARBA00010183"/>
    </source>
</evidence>
<dbReference type="GO" id="GO:0005737">
    <property type="term" value="C:cytoplasm"/>
    <property type="evidence" value="ECO:0007669"/>
    <property type="project" value="UniProtKB-SubCell"/>
</dbReference>
<dbReference type="GO" id="GO:0010468">
    <property type="term" value="P:regulation of gene expression"/>
    <property type="evidence" value="ECO:0007669"/>
    <property type="project" value="TreeGrafter"/>
</dbReference>
<dbReference type="Pfam" id="PF00035">
    <property type="entry name" value="dsrm"/>
    <property type="match status" value="1"/>
</dbReference>
<dbReference type="GO" id="GO:0003725">
    <property type="term" value="F:double-stranded RNA binding"/>
    <property type="evidence" value="ECO:0007669"/>
    <property type="project" value="TreeGrafter"/>
</dbReference>
<dbReference type="PANTHER" id="PTHR11207">
    <property type="entry name" value="RIBONUCLEASE III"/>
    <property type="match status" value="1"/>
</dbReference>
<dbReference type="NCBIfam" id="TIGR02191">
    <property type="entry name" value="RNaseIII"/>
    <property type="match status" value="1"/>
</dbReference>
<feature type="active site" evidence="9">
    <location>
        <position position="122"/>
    </location>
</feature>
<evidence type="ECO:0000256" key="7">
    <source>
        <dbReference type="ARBA" id="ARBA00022801"/>
    </source>
</evidence>
<dbReference type="FunFam" id="1.10.1520.10:FF:000001">
    <property type="entry name" value="Ribonuclease 3"/>
    <property type="match status" value="1"/>
</dbReference>
<feature type="binding site" evidence="9">
    <location>
        <position position="46"/>
    </location>
    <ligand>
        <name>Mg(2+)</name>
        <dbReference type="ChEBI" id="CHEBI:18420"/>
    </ligand>
</feature>
<comment type="subunit">
    <text evidence="9">Homodimer.</text>
</comment>
<comment type="caution">
    <text evidence="12">The sequence shown here is derived from an EMBL/GenBank/DDBJ whole genome shotgun (WGS) entry which is preliminary data.</text>
</comment>
<feature type="binding site" evidence="9">
    <location>
        <position position="122"/>
    </location>
    <ligand>
        <name>Mg(2+)</name>
        <dbReference type="ChEBI" id="CHEBI:18420"/>
    </ligand>
</feature>
<evidence type="ECO:0000256" key="9">
    <source>
        <dbReference type="HAMAP-Rule" id="MF_00104"/>
    </source>
</evidence>
<comment type="cofactor">
    <cofactor evidence="9">
        <name>Mg(2+)</name>
        <dbReference type="ChEBI" id="CHEBI:18420"/>
    </cofactor>
</comment>
<dbReference type="PROSITE" id="PS50137">
    <property type="entry name" value="DS_RBD"/>
    <property type="match status" value="1"/>
</dbReference>
<dbReference type="SMART" id="SM00358">
    <property type="entry name" value="DSRM"/>
    <property type="match status" value="1"/>
</dbReference>
<keyword evidence="4 9" id="KW-0507">mRNA processing</keyword>
<name>A0A1F7J5K7_9BACT</name>
<dbReference type="PANTHER" id="PTHR11207:SF0">
    <property type="entry name" value="RIBONUCLEASE 3"/>
    <property type="match status" value="1"/>
</dbReference>
<dbReference type="GO" id="GO:0046872">
    <property type="term" value="F:metal ion binding"/>
    <property type="evidence" value="ECO:0007669"/>
    <property type="project" value="UniProtKB-KW"/>
</dbReference>
<dbReference type="SUPFAM" id="SSF54768">
    <property type="entry name" value="dsRNA-binding domain-like"/>
    <property type="match status" value="1"/>
</dbReference>
<comment type="similarity">
    <text evidence="2">Belongs to the ribonuclease III family.</text>
</comment>
<dbReference type="InterPro" id="IPR011907">
    <property type="entry name" value="RNase_III"/>
</dbReference>
<evidence type="ECO:0000256" key="4">
    <source>
        <dbReference type="ARBA" id="ARBA00022664"/>
    </source>
</evidence>
<evidence type="ECO:0000313" key="12">
    <source>
        <dbReference type="EMBL" id="OGK50896.1"/>
    </source>
</evidence>
<dbReference type="EC" id="3.1.26.3" evidence="9"/>
<comment type="catalytic activity">
    <reaction evidence="1 9">
        <text>Endonucleolytic cleavage to 5'-phosphomonoester.</text>
        <dbReference type="EC" id="3.1.26.3"/>
    </reaction>
</comment>
<protein>
    <recommendedName>
        <fullName evidence="9">Ribonuclease 3</fullName>
        <ecNumber evidence="9">3.1.26.3</ecNumber>
    </recommendedName>
    <alternativeName>
        <fullName evidence="9">Ribonuclease III</fullName>
        <shortName evidence="9">RNase III</shortName>
    </alternativeName>
</protein>
<keyword evidence="5 9" id="KW-0540">Nuclease</keyword>
<dbReference type="GO" id="GO:0004525">
    <property type="term" value="F:ribonuclease III activity"/>
    <property type="evidence" value="ECO:0007669"/>
    <property type="project" value="UniProtKB-UniRule"/>
</dbReference>
<dbReference type="Gene3D" id="3.30.160.20">
    <property type="match status" value="1"/>
</dbReference>
<comment type="function">
    <text evidence="9">Digests double-stranded RNA. Involved in the processing of primary rRNA transcript to yield the immediate precursors to the large and small rRNAs (23S and 16S). Processes some mRNAs, and tRNAs when they are encoded in the rRNA operon. Processes pre-crRNA and tracrRNA of type II CRISPR loci if present in the organism.</text>
</comment>
<dbReference type="SMART" id="SM00535">
    <property type="entry name" value="RIBOc"/>
    <property type="match status" value="1"/>
</dbReference>
<keyword evidence="9" id="KW-0699">rRNA-binding</keyword>
<sequence length="230" mass="26098">MKPLSQLEKQIGIVFKNKKLLQNAFIHRSYLNENKDSAFTSNEKLEFLGDSVLSLITSVFLYEKYPKFEEGDYTEIKSAIVKTGSLAEAAEQLQLGNYLYLSKGEELGDGRRNRNILADTFEALIAAIFLDQGFQKANQFVTTYLFKGVLDQLIEKEDYLSAKSRLQEIFQAKYKTIPQYKVLASEGPEHKRIFTVAVFLHKKKLGTGKGLSKKEAEEKAAVHALRAINF</sequence>
<evidence type="ECO:0000259" key="10">
    <source>
        <dbReference type="PROSITE" id="PS50137"/>
    </source>
</evidence>
<reference evidence="12 13" key="1">
    <citation type="journal article" date="2016" name="Nat. Commun.">
        <title>Thousands of microbial genomes shed light on interconnected biogeochemical processes in an aquifer system.</title>
        <authorList>
            <person name="Anantharaman K."/>
            <person name="Brown C.T."/>
            <person name="Hug L.A."/>
            <person name="Sharon I."/>
            <person name="Castelle C.J."/>
            <person name="Probst A.J."/>
            <person name="Thomas B.C."/>
            <person name="Singh A."/>
            <person name="Wilkins M.J."/>
            <person name="Karaoz U."/>
            <person name="Brodie E.L."/>
            <person name="Williams K.H."/>
            <person name="Hubbard S.S."/>
            <person name="Banfield J.F."/>
        </authorList>
    </citation>
    <scope>NUCLEOTIDE SEQUENCE [LARGE SCALE GENOMIC DNA]</scope>
</reference>
<keyword evidence="7 9" id="KW-0378">Hydrolase</keyword>
<dbReference type="AlphaFoldDB" id="A0A1F7J5K7"/>
<dbReference type="CDD" id="cd00593">
    <property type="entry name" value="RIBOc"/>
    <property type="match status" value="1"/>
</dbReference>
<dbReference type="GO" id="GO:0006397">
    <property type="term" value="P:mRNA processing"/>
    <property type="evidence" value="ECO:0007669"/>
    <property type="project" value="UniProtKB-UniRule"/>
</dbReference>
<evidence type="ECO:0000256" key="3">
    <source>
        <dbReference type="ARBA" id="ARBA00022552"/>
    </source>
</evidence>
<keyword evidence="9" id="KW-0819">tRNA processing</keyword>
<dbReference type="GO" id="GO:0019843">
    <property type="term" value="F:rRNA binding"/>
    <property type="evidence" value="ECO:0007669"/>
    <property type="project" value="UniProtKB-KW"/>
</dbReference>
<evidence type="ECO:0000256" key="8">
    <source>
        <dbReference type="ARBA" id="ARBA00022884"/>
    </source>
</evidence>
<accession>A0A1F7J5K7</accession>
<evidence type="ECO:0000313" key="13">
    <source>
        <dbReference type="Proteomes" id="UP000178558"/>
    </source>
</evidence>
<keyword evidence="8 9" id="KW-0694">RNA-binding</keyword>
<dbReference type="HAMAP" id="MF_00104">
    <property type="entry name" value="RNase_III"/>
    <property type="match status" value="1"/>
</dbReference>
<feature type="domain" description="DRBM" evidence="10">
    <location>
        <begin position="161"/>
        <end position="230"/>
    </location>
</feature>
<evidence type="ECO:0000256" key="6">
    <source>
        <dbReference type="ARBA" id="ARBA00022759"/>
    </source>
</evidence>
<evidence type="ECO:0000256" key="5">
    <source>
        <dbReference type="ARBA" id="ARBA00022722"/>
    </source>
</evidence>
<dbReference type="SUPFAM" id="SSF69065">
    <property type="entry name" value="RNase III domain-like"/>
    <property type="match status" value="1"/>
</dbReference>
<dbReference type="GO" id="GO:0006364">
    <property type="term" value="P:rRNA processing"/>
    <property type="evidence" value="ECO:0007669"/>
    <property type="project" value="UniProtKB-UniRule"/>
</dbReference>
<feature type="binding site" evidence="9">
    <location>
        <position position="119"/>
    </location>
    <ligand>
        <name>Mg(2+)</name>
        <dbReference type="ChEBI" id="CHEBI:18420"/>
    </ligand>
</feature>
<keyword evidence="9" id="KW-0479">Metal-binding</keyword>
<keyword evidence="3 9" id="KW-0698">rRNA processing</keyword>
<dbReference type="Pfam" id="PF14622">
    <property type="entry name" value="Ribonucleas_3_3"/>
    <property type="match status" value="1"/>
</dbReference>
<gene>
    <name evidence="9" type="primary">rnc</name>
    <name evidence="12" type="ORF">A3B50_01305</name>
</gene>
<dbReference type="PROSITE" id="PS00517">
    <property type="entry name" value="RNASE_3_1"/>
    <property type="match status" value="1"/>
</dbReference>
<keyword evidence="9" id="KW-0460">Magnesium</keyword>
<proteinExistence type="inferred from homology"/>
<dbReference type="EMBL" id="MGAQ01000010">
    <property type="protein sequence ID" value="OGK50896.1"/>
    <property type="molecule type" value="Genomic_DNA"/>
</dbReference>
<keyword evidence="6 9" id="KW-0255">Endonuclease</keyword>
<feature type="active site" evidence="9">
    <location>
        <position position="50"/>
    </location>
</feature>
<organism evidence="12 13">
    <name type="scientific">Candidatus Roizmanbacteria bacterium RIFCSPLOWO2_01_FULL_40_42</name>
    <dbReference type="NCBI Taxonomy" id="1802066"/>
    <lineage>
        <taxon>Bacteria</taxon>
        <taxon>Candidatus Roizmaniibacteriota</taxon>
    </lineage>
</organism>
<evidence type="ECO:0000256" key="1">
    <source>
        <dbReference type="ARBA" id="ARBA00000109"/>
    </source>
</evidence>
<dbReference type="InterPro" id="IPR014720">
    <property type="entry name" value="dsRBD_dom"/>
</dbReference>
<dbReference type="CDD" id="cd10845">
    <property type="entry name" value="DSRM_RNAse_III_family"/>
    <property type="match status" value="1"/>
</dbReference>
<dbReference type="Proteomes" id="UP000178558">
    <property type="component" value="Unassembled WGS sequence"/>
</dbReference>
<dbReference type="InterPro" id="IPR000999">
    <property type="entry name" value="RNase_III_dom"/>
</dbReference>